<dbReference type="Proteomes" id="UP000000763">
    <property type="component" value="Chromosome 11"/>
</dbReference>
<organism evidence="4 6">
    <name type="scientific">Oryza sativa subsp. japonica</name>
    <name type="common">Rice</name>
    <dbReference type="NCBI Taxonomy" id="39947"/>
    <lineage>
        <taxon>Eukaryota</taxon>
        <taxon>Viridiplantae</taxon>
        <taxon>Streptophyta</taxon>
        <taxon>Embryophyta</taxon>
        <taxon>Tracheophyta</taxon>
        <taxon>Spermatophyta</taxon>
        <taxon>Magnoliopsida</taxon>
        <taxon>Liliopsida</taxon>
        <taxon>Poales</taxon>
        <taxon>Poaceae</taxon>
        <taxon>BOP clade</taxon>
        <taxon>Oryzoideae</taxon>
        <taxon>Oryzeae</taxon>
        <taxon>Oryzinae</taxon>
        <taxon>Oryza</taxon>
        <taxon>Oryza sativa</taxon>
    </lineage>
</organism>
<reference evidence="5" key="6">
    <citation type="journal article" date="2008" name="Nucleic Acids Res.">
        <title>The Rice Annotation Project Database (RAP-DB): 2008 update.</title>
        <authorList>
            <consortium name="The Rice Annotation Project (RAP)"/>
            <person name="Tanaka T."/>
            <person name="Antonio B.A."/>
            <person name="Kikuchi S."/>
            <person name="Matsumoto T."/>
            <person name="Nagamura Y."/>
            <person name="Numa H."/>
            <person name="Sakai H."/>
            <person name="Wu J."/>
            <person name="Itoh T."/>
            <person name="Sasaki T."/>
            <person name="Aono R."/>
            <person name="Fujii Y."/>
            <person name="Habara T."/>
            <person name="Harada E."/>
            <person name="Kanno M."/>
            <person name="Kawahara Y."/>
            <person name="Kawashima H."/>
            <person name="Kubooka H."/>
            <person name="Matsuya A."/>
            <person name="Nakaoka H."/>
            <person name="Saichi N."/>
            <person name="Sanbonmatsu R."/>
            <person name="Sato Y."/>
            <person name="Shinso Y."/>
            <person name="Suzuki M."/>
            <person name="Takeda J."/>
            <person name="Tanino M."/>
            <person name="Todokoro F."/>
            <person name="Yamaguchi K."/>
            <person name="Yamamoto N."/>
            <person name="Yamasaki C."/>
            <person name="Imanishi T."/>
            <person name="Okido T."/>
            <person name="Tada M."/>
            <person name="Ikeo K."/>
            <person name="Tateno Y."/>
            <person name="Gojobori T."/>
            <person name="Lin Y.C."/>
            <person name="Wei F.J."/>
            <person name="Hsing Y.I."/>
            <person name="Zhao Q."/>
            <person name="Han B."/>
            <person name="Kramer M.R."/>
            <person name="McCombie R.W."/>
            <person name="Lonsdale D."/>
            <person name="O'Donovan C.C."/>
            <person name="Whitfield E.J."/>
            <person name="Apweiler R."/>
            <person name="Koyanagi K.O."/>
            <person name="Khurana J.P."/>
            <person name="Raghuvanshi S."/>
            <person name="Singh N.K."/>
            <person name="Tyagi A.K."/>
            <person name="Haberer G."/>
            <person name="Fujisawa M."/>
            <person name="Hosokawa S."/>
            <person name="Ito Y."/>
            <person name="Ikawa H."/>
            <person name="Shibata M."/>
            <person name="Yamamoto M."/>
            <person name="Bruskiewich R.M."/>
            <person name="Hoen D.R."/>
            <person name="Bureau TE."/>
            <person name="Namiki N."/>
            <person name="Ohyanagi H."/>
            <person name="Sakai Y."/>
            <person name="Nobushima S."/>
            <person name="Sakata K."/>
            <person name="Barrero R.A."/>
            <person name="Sato Y."/>
            <person name="Souvorov A."/>
            <person name="Smith-White B."/>
            <person name="Tatusova T."/>
            <person name="An S."/>
            <person name="An G."/>
            <person name="OOta S."/>
            <person name="Fuks G."/>
            <person name="Messing J."/>
            <person name="Christie K.R."/>
            <person name="Lieberherr D."/>
            <person name="Kim H."/>
            <person name="Zuccolo A."/>
            <person name="Wing R.A."/>
            <person name="Nobuta K."/>
            <person name="Green P.J."/>
            <person name="Lu C."/>
            <person name="Meyers BC."/>
            <person name="Chaparro C."/>
            <person name="Piegu B."/>
            <person name="Panaud O."/>
            <person name="Echeverria M."/>
        </authorList>
    </citation>
    <scope>NUCLEOTIDE SEQUENCE</scope>
</reference>
<dbReference type="SUPFAM" id="SSF49354">
    <property type="entry name" value="PapD-like"/>
    <property type="match status" value="1"/>
</dbReference>
<dbReference type="FunFam" id="1.10.510.10:FF:000625">
    <property type="entry name" value="Cysteine-rich receptor-like protein kinase 6"/>
    <property type="match status" value="1"/>
</dbReference>
<feature type="compositionally biased region" description="Low complexity" evidence="1">
    <location>
        <begin position="148"/>
        <end position="173"/>
    </location>
</feature>
<dbReference type="FunFam" id="2.60.40.10:FF:002296">
    <property type="entry name" value="Os11g0274100 protein"/>
    <property type="match status" value="1"/>
</dbReference>
<dbReference type="Gene3D" id="3.30.200.20">
    <property type="entry name" value="Phosphorylase Kinase, domain 1"/>
    <property type="match status" value="1"/>
</dbReference>
<dbReference type="Pfam" id="PF00635">
    <property type="entry name" value="Motile_Sperm"/>
    <property type="match status" value="1"/>
</dbReference>
<dbReference type="Gene3D" id="1.10.510.10">
    <property type="entry name" value="Transferase(Phosphotransferase) domain 1"/>
    <property type="match status" value="1"/>
</dbReference>
<proteinExistence type="predicted"/>
<dbReference type="AlphaFoldDB" id="Q2R793"/>
<feature type="compositionally biased region" description="Pro residues" evidence="1">
    <location>
        <begin position="97"/>
        <end position="109"/>
    </location>
</feature>
<reference evidence="5 6" key="1">
    <citation type="journal article" date="2005" name="Nature">
        <title>The map-based sequence of the rice genome.</title>
        <authorList>
            <consortium name="International rice genome sequencing project (IRGSP)"/>
            <person name="Matsumoto T."/>
            <person name="Wu J."/>
            <person name="Kanamori H."/>
            <person name="Katayose Y."/>
            <person name="Fujisawa M."/>
            <person name="Namiki N."/>
            <person name="Mizuno H."/>
            <person name="Yamamoto K."/>
            <person name="Antonio B.A."/>
            <person name="Baba T."/>
            <person name="Sakata K."/>
            <person name="Nagamura Y."/>
            <person name="Aoki H."/>
            <person name="Arikawa K."/>
            <person name="Arita K."/>
            <person name="Bito T."/>
            <person name="Chiden Y."/>
            <person name="Fujitsuka N."/>
            <person name="Fukunaka R."/>
            <person name="Hamada M."/>
            <person name="Harada C."/>
            <person name="Hayashi A."/>
            <person name="Hijishita S."/>
            <person name="Honda M."/>
            <person name="Hosokawa S."/>
            <person name="Ichikawa Y."/>
            <person name="Idonuma A."/>
            <person name="Iijima M."/>
            <person name="Ikeda M."/>
            <person name="Ikeno M."/>
            <person name="Ito K."/>
            <person name="Ito S."/>
            <person name="Ito T."/>
            <person name="Ito Y."/>
            <person name="Ito Y."/>
            <person name="Iwabuchi A."/>
            <person name="Kamiya K."/>
            <person name="Karasawa W."/>
            <person name="Kurita K."/>
            <person name="Katagiri S."/>
            <person name="Kikuta A."/>
            <person name="Kobayashi H."/>
            <person name="Kobayashi N."/>
            <person name="Machita K."/>
            <person name="Maehara T."/>
            <person name="Masukawa M."/>
            <person name="Mizubayashi T."/>
            <person name="Mukai Y."/>
            <person name="Nagasaki H."/>
            <person name="Nagata Y."/>
            <person name="Naito S."/>
            <person name="Nakashima M."/>
            <person name="Nakama Y."/>
            <person name="Nakamichi Y."/>
            <person name="Nakamura M."/>
            <person name="Meguro A."/>
            <person name="Negishi M."/>
            <person name="Ohta I."/>
            <person name="Ohta T."/>
            <person name="Okamoto M."/>
            <person name="Ono N."/>
            <person name="Saji S."/>
            <person name="Sakaguchi M."/>
            <person name="Sakai K."/>
            <person name="Shibata M."/>
            <person name="Shimokawa T."/>
            <person name="Song J."/>
            <person name="Takazaki Y."/>
            <person name="Terasawa K."/>
            <person name="Tsugane M."/>
            <person name="Tsuji K."/>
            <person name="Ueda S."/>
            <person name="Waki K."/>
            <person name="Yamagata H."/>
            <person name="Yamamoto M."/>
            <person name="Yamamoto S."/>
            <person name="Yamane H."/>
            <person name="Yoshiki S."/>
            <person name="Yoshihara R."/>
            <person name="Yukawa K."/>
            <person name="Zhong H."/>
            <person name="Yano M."/>
            <person name="Yuan Q."/>
            <person name="Ouyang S."/>
            <person name="Liu J."/>
            <person name="Jones K.M."/>
            <person name="Gansberger K."/>
            <person name="Moffat K."/>
            <person name="Hill J."/>
            <person name="Bera J."/>
            <person name="Fadrosh D."/>
            <person name="Jin S."/>
            <person name="Johri S."/>
            <person name="Kim M."/>
            <person name="Overton L."/>
            <person name="Reardon M."/>
            <person name="Tsitrin T."/>
            <person name="Vuong H."/>
            <person name="Weaver B."/>
            <person name="Ciecko A."/>
            <person name="Tallon L."/>
            <person name="Jackson J."/>
            <person name="Pai G."/>
            <person name="Aken S.V."/>
            <person name="Utterback T."/>
            <person name="Reidmuller S."/>
            <person name="Feldblyum T."/>
            <person name="Hsiao J."/>
            <person name="Zismann V."/>
            <person name="Iobst S."/>
            <person name="de Vazeille A.R."/>
            <person name="Buell C.R."/>
            <person name="Ying K."/>
            <person name="Li Y."/>
            <person name="Lu T."/>
            <person name="Huang Y."/>
            <person name="Zhao Q."/>
            <person name="Feng Q."/>
            <person name="Zhang L."/>
            <person name="Zhu J."/>
            <person name="Weng Q."/>
            <person name="Mu J."/>
            <person name="Lu Y."/>
            <person name="Fan D."/>
            <person name="Liu Y."/>
            <person name="Guan J."/>
            <person name="Zhang Y."/>
            <person name="Yu S."/>
            <person name="Liu X."/>
            <person name="Zhang Y."/>
            <person name="Hong G."/>
            <person name="Han B."/>
            <person name="Choisne N."/>
            <person name="Demange N."/>
            <person name="Orjeda G."/>
            <person name="Samain S."/>
            <person name="Cattolico L."/>
            <person name="Pelletier E."/>
            <person name="Couloux A."/>
            <person name="Segurens B."/>
            <person name="Wincker P."/>
            <person name="D'Hont A."/>
            <person name="Scarpelli C."/>
            <person name="Weissenbach J."/>
            <person name="Salanoubat M."/>
            <person name="Quetier F."/>
            <person name="Yu Y."/>
            <person name="Kim H.R."/>
            <person name="Rambo T."/>
            <person name="Currie J."/>
            <person name="Collura K."/>
            <person name="Luo M."/>
            <person name="Yang T."/>
            <person name="Ammiraju J.S.S."/>
            <person name="Engler F."/>
            <person name="Soderlund C."/>
            <person name="Wing R.A."/>
            <person name="Palmer L.E."/>
            <person name="de la Bastide M."/>
            <person name="Spiegel L."/>
            <person name="Nascimento L."/>
            <person name="Zutavern T."/>
            <person name="O'Shaughnessy A."/>
            <person name="Dike S."/>
            <person name="Dedhia N."/>
            <person name="Preston R."/>
            <person name="Balija V."/>
            <person name="McCombie W.R."/>
            <person name="Chow T."/>
            <person name="Chen H."/>
            <person name="Chung M."/>
            <person name="Chen C."/>
            <person name="Shaw J."/>
            <person name="Wu H."/>
            <person name="Hsiao K."/>
            <person name="Chao Y."/>
            <person name="Chu M."/>
            <person name="Cheng C."/>
            <person name="Hour A."/>
            <person name="Lee P."/>
            <person name="Lin S."/>
            <person name="Lin Y."/>
            <person name="Liou J."/>
            <person name="Liu S."/>
            <person name="Hsing Y."/>
            <person name="Raghuvanshi S."/>
            <person name="Mohanty A."/>
            <person name="Bharti A.K."/>
            <person name="Gaur A."/>
            <person name="Gupta V."/>
            <person name="Kumar D."/>
            <person name="Ravi V."/>
            <person name="Vij S."/>
            <person name="Kapur A."/>
            <person name="Khurana P."/>
            <person name="Khurana P."/>
            <person name="Khurana J.P."/>
            <person name="Tyagi A.K."/>
            <person name="Gaikwad K."/>
            <person name="Singh A."/>
            <person name="Dalal V."/>
            <person name="Srivastava S."/>
            <person name="Dixit A."/>
            <person name="Pal A.K."/>
            <person name="Ghazi I.A."/>
            <person name="Yadav M."/>
            <person name="Pandit A."/>
            <person name="Bhargava A."/>
            <person name="Sureshbabu K."/>
            <person name="Batra K."/>
            <person name="Sharma T.R."/>
            <person name="Mohapatra T."/>
            <person name="Singh N.K."/>
            <person name="Messing J."/>
            <person name="Nelson A.B."/>
            <person name="Fuks G."/>
            <person name="Kavchok S."/>
            <person name="Keizer G."/>
            <person name="Linton E."/>
            <person name="Llaca V."/>
            <person name="Song R."/>
            <person name="Tanyolac B."/>
            <person name="Young S."/>
            <person name="Ho-Il K."/>
            <person name="Hahn J.H."/>
            <person name="Sangsakoo G."/>
            <person name="Vanavichit A."/>
            <person name="de Mattos Luiz.A.T."/>
            <person name="Zimmer P.D."/>
            <person name="Malone G."/>
            <person name="Dellagostin O."/>
            <person name="de Oliveira A.C."/>
            <person name="Bevan M."/>
            <person name="Bancroft I."/>
            <person name="Minx P."/>
            <person name="Cordum H."/>
            <person name="Wilson R."/>
            <person name="Cheng Z."/>
            <person name="Jin W."/>
            <person name="Jiang J."/>
            <person name="Leong S.A."/>
            <person name="Iwama H."/>
            <person name="Gojobori T."/>
            <person name="Itoh T."/>
            <person name="Niimura Y."/>
            <person name="Fujii Y."/>
            <person name="Habara T."/>
            <person name="Sakai H."/>
            <person name="Sato Y."/>
            <person name="Wilson G."/>
            <person name="Kumar K."/>
            <person name="McCouch S."/>
            <person name="Juretic N."/>
            <person name="Hoen D."/>
            <person name="Wright S."/>
            <person name="Bruskiewich R."/>
            <person name="Bureau T."/>
            <person name="Miyao A."/>
            <person name="Hirochika H."/>
            <person name="Nishikawa T."/>
            <person name="Kadowaki K."/>
            <person name="Sugiura M."/>
            <person name="Burr B."/>
            <person name="Sasaki T."/>
        </authorList>
    </citation>
    <scope>NUCLEOTIDE SEQUENCE [LARGE SCALE GENOMIC DNA]</scope>
    <source>
        <strain evidence="6">cv. Nipponbare</strain>
    </source>
</reference>
<dbReference type="PANTHER" id="PTHR45707">
    <property type="entry name" value="C2 CALCIUM/LIPID-BINDING PLANT PHOSPHORIBOSYLTRANSFERASE FAMILY PROTEIN"/>
    <property type="match status" value="1"/>
</dbReference>
<evidence type="ECO:0000259" key="3">
    <source>
        <dbReference type="PROSITE" id="PS50202"/>
    </source>
</evidence>
<feature type="compositionally biased region" description="Low complexity" evidence="1">
    <location>
        <begin position="59"/>
        <end position="69"/>
    </location>
</feature>
<accession>Q2R793</accession>
<dbReference type="InterPro" id="IPR000719">
    <property type="entry name" value="Prot_kinase_dom"/>
</dbReference>
<dbReference type="PANTHER" id="PTHR45707:SF46">
    <property type="entry name" value="PROTEIN KINASE DOMAIN-CONTAINING PROTEIN"/>
    <property type="match status" value="1"/>
</dbReference>
<dbReference type="Pfam" id="PF00069">
    <property type="entry name" value="Pkinase"/>
    <property type="match status" value="1"/>
</dbReference>
<dbReference type="PROSITE" id="PS50011">
    <property type="entry name" value="PROTEIN_KINASE_DOM"/>
    <property type="match status" value="1"/>
</dbReference>
<reference evidence="4" key="4">
    <citation type="submission" date="2006-11" db="EMBL/GenBank/DDBJ databases">
        <title>.</title>
        <authorList>
            <person name="Buell C."/>
            <person name="Yuan Q."/>
            <person name="Ouyang S."/>
            <person name="Liu J."/>
            <person name="Wang A."/>
            <person name="Maiti R."/>
            <person name="Lin H."/>
            <person name="Zhu W."/>
            <person name="Hamilton J."/>
            <person name="Jones K."/>
            <person name="Tallon L."/>
            <person name="Feldblyum T."/>
            <person name="Tsitrin T."/>
            <person name="Bera J."/>
            <person name="Kim M."/>
            <person name="Jin S."/>
            <person name="Fadrosh D."/>
            <person name="Vuong H."/>
            <person name="Overton II L."/>
            <person name="Reardon M."/>
            <person name="Weaver B."/>
            <person name="Johri S."/>
            <person name="Lewis M."/>
            <person name="Utterback T."/>
            <person name="Van Aken S."/>
            <person name="Wortman J."/>
            <person name="Haas B."/>
            <person name="Koo H."/>
            <person name="Zismann V."/>
            <person name="Hsiao J."/>
            <person name="Iobst S."/>
            <person name="de Vazeilles A."/>
            <person name="White O."/>
            <person name="Salzberg S."/>
            <person name="Fraser C."/>
        </authorList>
    </citation>
    <scope>NUCLEOTIDE SEQUENCE</scope>
</reference>
<reference evidence="6" key="7">
    <citation type="journal article" date="2008" name="Nucleic Acids Res.">
        <title>The rice annotation project database (RAP-DB): 2008 update.</title>
        <authorList>
            <consortium name="The rice annotation project (RAP)"/>
        </authorList>
    </citation>
    <scope>GENOME REANNOTATION</scope>
    <source>
        <strain evidence="6">cv. Nipponbare</strain>
    </source>
</reference>
<dbReference type="EMBL" id="AC116368">
    <property type="protein sequence ID" value="AAX92862.1"/>
    <property type="molecule type" value="Genomic_DNA"/>
</dbReference>
<sequence length="693" mass="76783">MGVGGRRGRCGRRRSGRHARHGGRQAFGAVVRKGATAVRDTEAATAWDTEVATARDTEAAAANSTSASSRCLRHRPPPPSRAPPPAASTIARHPYPEPRFQPPSPPATAPIPSTISTAKKTGPSPLRPAPPFLPPRGDEPTTRRRRCPGATARGTGGSTSSRPSPATSSASSPVQPPRDAAVGVADIETADSKISEEEVDGGEVPTVDRYFAALEGPELDTLRVLITLDFVKIDTNDPVFNQHNLNLAITAPYLLWLSIVCCSIDLVEKGVHNGKEIAVKKLNLLPGLNDTVFKNESLNLMSVQHQNIVKLIGYCYETKNKVVEYNGKLTYAEISERVICFEYLKRGNLANFISDESGGGLDWTTRYRIIKGACEGLNYLHNGQEKPIYHLDLKPENILLDENMAPKIADFGLSRLFESTKTHITKTVNGTRGYMPPEFIDQGKITKKFDVFSLGVIIIQIIAGIDGYRQCCDMSSTQEFVDYVYAKWNKRVQGISRYASREADMLAVRQCIELSLRCVEANRDKRPAINDIIHQLNELDAEIENMFMRQPKSLLGQKSSESKYVGLDPVRELRFPFEVKKDISCCLQLTNQTDYFIAFNTKANQKKYSTQPNKGTIAPWSSCYVTVTMKAQETAPPYLQCHDMFVVQSTRVNEDLEPETEDITEELFKKTMGKVVDEEKLPIVYVALPQAES</sequence>
<evidence type="ECO:0000313" key="6">
    <source>
        <dbReference type="Proteomes" id="UP000000763"/>
    </source>
</evidence>
<reference evidence="4" key="2">
    <citation type="submission" date="2005-04" db="EMBL/GenBank/DDBJ databases">
        <authorList>
            <person name="Buell R."/>
        </authorList>
    </citation>
    <scope>NUCLEOTIDE SEQUENCE</scope>
</reference>
<dbReference type="PROSITE" id="PS50202">
    <property type="entry name" value="MSP"/>
    <property type="match status" value="1"/>
</dbReference>
<dbReference type="InterPro" id="IPR000535">
    <property type="entry name" value="MSP_dom"/>
</dbReference>
<feature type="region of interest" description="Disordered" evidence="1">
    <location>
        <begin position="1"/>
        <end position="180"/>
    </location>
</feature>
<gene>
    <name evidence="4" type="ordered locus">LOC_Os11g17380</name>
    <name evidence="5" type="ordered locus">Os11g0274300</name>
</gene>
<evidence type="ECO:0000259" key="2">
    <source>
        <dbReference type="PROSITE" id="PS50011"/>
    </source>
</evidence>
<dbReference type="Gene3D" id="2.60.40.10">
    <property type="entry name" value="Immunoglobulins"/>
    <property type="match status" value="1"/>
</dbReference>
<dbReference type="InterPro" id="IPR011009">
    <property type="entry name" value="Kinase-like_dom_sf"/>
</dbReference>
<dbReference type="SMART" id="SM00220">
    <property type="entry name" value="S_TKc"/>
    <property type="match status" value="1"/>
</dbReference>
<feature type="compositionally biased region" description="Basic residues" evidence="1">
    <location>
        <begin position="1"/>
        <end position="23"/>
    </location>
</feature>
<dbReference type="SUPFAM" id="SSF56112">
    <property type="entry name" value="Protein kinase-like (PK-like)"/>
    <property type="match status" value="1"/>
</dbReference>
<dbReference type="EMBL" id="AP008217">
    <property type="protein sequence ID" value="BAH95208.1"/>
    <property type="molecule type" value="Genomic_DNA"/>
</dbReference>
<feature type="compositionally biased region" description="Pro residues" evidence="1">
    <location>
        <begin position="77"/>
        <end position="86"/>
    </location>
</feature>
<feature type="compositionally biased region" description="Pro residues" evidence="1">
    <location>
        <begin position="125"/>
        <end position="134"/>
    </location>
</feature>
<protein>
    <submittedName>
        <fullName evidence="5">Os11g0274300 protein</fullName>
    </submittedName>
    <submittedName>
        <fullName evidence="4">Similar to stem rust resistance protein</fullName>
    </submittedName>
</protein>
<dbReference type="InterPro" id="IPR013783">
    <property type="entry name" value="Ig-like_fold"/>
</dbReference>
<dbReference type="PROSITE" id="PS00108">
    <property type="entry name" value="PROTEIN_KINASE_ST"/>
    <property type="match status" value="1"/>
</dbReference>
<reference evidence="5" key="5">
    <citation type="journal article" date="2007" name="Genome Res.">
        <title>Curated Genome Annotation of Oryza sativa ssp. japonica and Comparative Genome Analysis with Arabidopsis thaliana.</title>
        <authorList>
            <consortium name="The Rice Annotation Project (RAP)"/>
            <person name="Itoh T."/>
            <person name="Tanaka T."/>
            <person name="Barrero R.A."/>
            <person name="Yamasaki C."/>
            <person name="Fujii Y."/>
            <person name="Hilton P.B."/>
            <person name="Antonio B.A."/>
            <person name="Aono H."/>
            <person name="Apweiler R."/>
            <person name="Bruskiewich R."/>
            <person name="Bureau T."/>
            <person name="Burr F."/>
            <person name="Costa de Oliveira A."/>
            <person name="Fuks G."/>
            <person name="Habara T."/>
            <person name="Haberer G."/>
            <person name="Han B."/>
            <person name="Harada E."/>
            <person name="Hiraki A.T."/>
            <person name="Hirochika H."/>
            <person name="Hoen D."/>
            <person name="Hokari H."/>
            <person name="Hosokawa S."/>
            <person name="Hsing Y."/>
            <person name="Ikawa H."/>
            <person name="Ikeo K."/>
            <person name="Imanishi T."/>
            <person name="Ito Y."/>
            <person name="Jaiswal P."/>
            <person name="Kanno M."/>
            <person name="Kawahara Y."/>
            <person name="Kawamura T."/>
            <person name="Kawashima H."/>
            <person name="Khurana J.P."/>
            <person name="Kikuchi S."/>
            <person name="Komatsu S."/>
            <person name="Koyanagi K.O."/>
            <person name="Kubooka H."/>
            <person name="Lieberherr D."/>
            <person name="Lin Y.C."/>
            <person name="Lonsdale D."/>
            <person name="Matsumoto T."/>
            <person name="Matsuya A."/>
            <person name="McCombie W.R."/>
            <person name="Messing J."/>
            <person name="Miyao A."/>
            <person name="Mulder N."/>
            <person name="Nagamura Y."/>
            <person name="Nam J."/>
            <person name="Namiki N."/>
            <person name="Numa H."/>
            <person name="Nurimoto S."/>
            <person name="O'donovan C."/>
            <person name="Ohyanagi H."/>
            <person name="Okido T."/>
            <person name="Oota S."/>
            <person name="Osato N."/>
            <person name="Palmer L.E."/>
            <person name="Quetier F."/>
            <person name="Raghuvanshi S."/>
            <person name="Saichi N."/>
            <person name="Sakai H."/>
            <person name="Sakai Y."/>
            <person name="Sakata K."/>
            <person name="Sakurai T."/>
            <person name="Sato F."/>
            <person name="Sato Y."/>
            <person name="Schoof H."/>
            <person name="Seki M."/>
            <person name="Shibata M."/>
            <person name="Shimizu Y."/>
            <person name="Shinozaki K."/>
            <person name="Shinso Y."/>
            <person name="Singh N.K."/>
            <person name="Smith-White B."/>
            <person name="Takeda J."/>
            <person name="Tanino M."/>
            <person name="Tatusova T."/>
            <person name="Thongjuea S."/>
            <person name="Todokoro F."/>
            <person name="Tsugane M."/>
            <person name="Tyagi A.K."/>
            <person name="Vanavichit A."/>
            <person name="Wang A."/>
            <person name="Wing R.A."/>
            <person name="Yamaguchi K."/>
            <person name="Yamamoto M."/>
            <person name="Yamamoto N."/>
            <person name="Yu Y."/>
            <person name="Zhang H."/>
            <person name="Zhao Q."/>
            <person name="Higo K."/>
            <person name="Burr B."/>
            <person name="Gojobori T."/>
            <person name="Sasaki T."/>
        </authorList>
    </citation>
    <scope>NUCLEOTIDE SEQUENCE</scope>
</reference>
<dbReference type="GO" id="GO:0004672">
    <property type="term" value="F:protein kinase activity"/>
    <property type="evidence" value="ECO:0007669"/>
    <property type="project" value="InterPro"/>
</dbReference>
<reference evidence="5" key="3">
    <citation type="journal article" date="2006" name="Nucleic Acids Res.">
        <title>The Rice Annotation Project Database (RAP-DB): hub for Oryza sativa ssp. japonica genome information.</title>
        <authorList>
            <person name="Ohyanagi H."/>
            <person name="Tanaka T."/>
            <person name="Sakai H."/>
            <person name="Shigemoto Y."/>
            <person name="Yamaguchi K."/>
            <person name="Habara T."/>
            <person name="Fujii Y."/>
            <person name="Antonio B.A."/>
            <person name="Nagamura Y."/>
            <person name="Imanishi T."/>
            <person name="Ikeo K."/>
            <person name="Itoh T."/>
            <person name="Gojobori T."/>
            <person name="Sasaki T."/>
        </authorList>
    </citation>
    <scope>NUCLEOTIDE SEQUENCE</scope>
</reference>
<evidence type="ECO:0000256" key="1">
    <source>
        <dbReference type="SAM" id="MobiDB-lite"/>
    </source>
</evidence>
<feature type="domain" description="Protein kinase" evidence="2">
    <location>
        <begin position="253"/>
        <end position="548"/>
    </location>
</feature>
<name>Q2R793_ORYSJ</name>
<evidence type="ECO:0000313" key="5">
    <source>
        <dbReference type="EMBL" id="BAH95208.1"/>
    </source>
</evidence>
<dbReference type="InterPro" id="IPR008962">
    <property type="entry name" value="PapD-like_sf"/>
</dbReference>
<evidence type="ECO:0000313" key="4">
    <source>
        <dbReference type="EMBL" id="AAX92862.1"/>
    </source>
</evidence>
<reference evidence="5" key="9">
    <citation type="submission" date="2009-08" db="EMBL/GenBank/DDBJ databases">
        <title>The Second Rice Annotation Project Meeting (RAP2).</title>
        <authorList>
            <consortium name="The Rice Annotation Project (RAP)"/>
        </authorList>
    </citation>
    <scope>NUCLEOTIDE SEQUENCE</scope>
</reference>
<dbReference type="InterPro" id="IPR008271">
    <property type="entry name" value="Ser/Thr_kinase_AS"/>
</dbReference>
<dbReference type="KEGG" id="dosa:Os11g0274300"/>
<feature type="domain" description="MSP" evidence="3">
    <location>
        <begin position="564"/>
        <end position="686"/>
    </location>
</feature>
<reference evidence="5" key="8">
    <citation type="submission" date="2009-08" db="EMBL/GenBank/DDBJ databases">
        <title>Oryza sativa nipponbare(GA3) genomic DNA, chromosome 11.</title>
        <authorList>
            <consortium name="IRGSP(International Rice Genome Sequencing Project)"/>
        </authorList>
    </citation>
    <scope>NUCLEOTIDE SEQUENCE</scope>
</reference>
<dbReference type="GO" id="GO:0005524">
    <property type="term" value="F:ATP binding"/>
    <property type="evidence" value="ECO:0007669"/>
    <property type="project" value="InterPro"/>
</dbReference>